<feature type="region of interest" description="Disordered" evidence="1">
    <location>
        <begin position="48"/>
        <end position="87"/>
    </location>
</feature>
<accession>A0A1M6HZG0</accession>
<name>A0A1M6HZG0_9BRAD</name>
<dbReference type="Proteomes" id="UP000189935">
    <property type="component" value="Chromosome I"/>
</dbReference>
<dbReference type="AlphaFoldDB" id="A0A1M6HZG0"/>
<protein>
    <submittedName>
        <fullName evidence="2">Uncharacterized protein</fullName>
    </submittedName>
</protein>
<evidence type="ECO:0000256" key="1">
    <source>
        <dbReference type="SAM" id="MobiDB-lite"/>
    </source>
</evidence>
<evidence type="ECO:0000313" key="3">
    <source>
        <dbReference type="Proteomes" id="UP000189935"/>
    </source>
</evidence>
<dbReference type="RefSeq" id="WP_079536126.1">
    <property type="nucleotide sequence ID" value="NZ_LT670844.1"/>
</dbReference>
<dbReference type="OrthoDB" id="8141582at2"/>
<sequence>MAKIDLDSLGIEELAALRESTTDKLMEKVAARRAELEAELEKLSQYGKPAKRAPDVAPVVKAGRKHDEKKSDELKEPIAKEPIAKAA</sequence>
<gene>
    <name evidence="2" type="ORF">SAMN05444159_0163</name>
</gene>
<proteinExistence type="predicted"/>
<dbReference type="EMBL" id="LT670844">
    <property type="protein sequence ID" value="SHJ27474.1"/>
    <property type="molecule type" value="Genomic_DNA"/>
</dbReference>
<organism evidence="2 3">
    <name type="scientific">Bradyrhizobium lablabi</name>
    <dbReference type="NCBI Taxonomy" id="722472"/>
    <lineage>
        <taxon>Bacteria</taxon>
        <taxon>Pseudomonadati</taxon>
        <taxon>Pseudomonadota</taxon>
        <taxon>Alphaproteobacteria</taxon>
        <taxon>Hyphomicrobiales</taxon>
        <taxon>Nitrobacteraceae</taxon>
        <taxon>Bradyrhizobium</taxon>
    </lineage>
</organism>
<evidence type="ECO:0000313" key="2">
    <source>
        <dbReference type="EMBL" id="SHJ27474.1"/>
    </source>
</evidence>
<feature type="compositionally biased region" description="Basic and acidic residues" evidence="1">
    <location>
        <begin position="65"/>
        <end position="87"/>
    </location>
</feature>
<reference evidence="2 3" key="1">
    <citation type="submission" date="2016-11" db="EMBL/GenBank/DDBJ databases">
        <authorList>
            <person name="Jaros S."/>
            <person name="Januszkiewicz K."/>
            <person name="Wedrychowicz H."/>
        </authorList>
    </citation>
    <scope>NUCLEOTIDE SEQUENCE [LARGE SCALE GENOMIC DNA]</scope>
    <source>
        <strain evidence="2 3">GAS499</strain>
    </source>
</reference>